<feature type="region of interest" description="Disordered" evidence="4">
    <location>
        <begin position="486"/>
        <end position="513"/>
    </location>
</feature>
<feature type="domain" description="FtsK" evidence="5">
    <location>
        <begin position="223"/>
        <end position="414"/>
    </location>
</feature>
<dbReference type="Gene3D" id="3.40.50.300">
    <property type="entry name" value="P-loop containing nucleotide triphosphate hydrolases"/>
    <property type="match status" value="1"/>
</dbReference>
<sequence>MQYINGTRAEDLTNDGIFAKQRAVVPFWALALSATAKRLARLVVWLVRTVWRHPLTTAALFAVALVWVEFGRRGLLGVLGLAMLSLSGWLWRSPASFDARVVRPLRGWWRWLTFYRVVWYPVMHGTGLTRTTPDRTIYTPTVTSVSSTRVVDTIGLRLIHGHTPEDFHTQAEGLRHAFRAHRLTVVQTAPGRVELRVFARDPLTKPIPATPIERIPAVPDLLSLPVGLTEAGDVYRVPLLGDHKLIAGKTGAGKGSVQWSILRALGPGIASGLVCVTGLDPKGGMELYPGRALFAYYGDQDGEQMAQVIEAAADRMTARAKRLRDAGLRKHVPTVDDPFEVIVIDEVAFLTAYHPDRKIRDRVKAALSLLLSQGRAPGFAVIASLQDPRKETLPFRDLFPTRIALRLAEDSHTDMVLGDGAQDLGAACHLIPDTLPGVAYVRTETANEPVRVRFSWITDQDITEAATRWPAPAPVSAGARVIDLAARDRSGSPGFPGQRSGAGPIESESPPGA</sequence>
<keyword evidence="6" id="KW-0132">Cell division</keyword>
<dbReference type="EMBL" id="JBITLV010000002">
    <property type="protein sequence ID" value="MFI7586980.1"/>
    <property type="molecule type" value="Genomic_DNA"/>
</dbReference>
<feature type="binding site" evidence="3">
    <location>
        <begin position="248"/>
        <end position="255"/>
    </location>
    <ligand>
        <name>ATP</name>
        <dbReference type="ChEBI" id="CHEBI:30616"/>
    </ligand>
</feature>
<dbReference type="PROSITE" id="PS50901">
    <property type="entry name" value="FTSK"/>
    <property type="match status" value="1"/>
</dbReference>
<evidence type="ECO:0000256" key="2">
    <source>
        <dbReference type="ARBA" id="ARBA00022840"/>
    </source>
</evidence>
<dbReference type="InterPro" id="IPR050206">
    <property type="entry name" value="FtsK/SpoIIIE/SftA"/>
</dbReference>
<proteinExistence type="predicted"/>
<dbReference type="RefSeq" id="WP_398277736.1">
    <property type="nucleotide sequence ID" value="NZ_JBITLV010000002.1"/>
</dbReference>
<keyword evidence="1 3" id="KW-0547">Nucleotide-binding</keyword>
<reference evidence="6 7" key="1">
    <citation type="submission" date="2024-10" db="EMBL/GenBank/DDBJ databases">
        <title>The Natural Products Discovery Center: Release of the First 8490 Sequenced Strains for Exploring Actinobacteria Biosynthetic Diversity.</title>
        <authorList>
            <person name="Kalkreuter E."/>
            <person name="Kautsar S.A."/>
            <person name="Yang D."/>
            <person name="Bader C.D."/>
            <person name="Teijaro C.N."/>
            <person name="Fluegel L."/>
            <person name="Davis C.M."/>
            <person name="Simpson J.R."/>
            <person name="Lauterbach L."/>
            <person name="Steele A.D."/>
            <person name="Gui C."/>
            <person name="Meng S."/>
            <person name="Li G."/>
            <person name="Viehrig K."/>
            <person name="Ye F."/>
            <person name="Su P."/>
            <person name="Kiefer A.F."/>
            <person name="Nichols A."/>
            <person name="Cepeda A.J."/>
            <person name="Yan W."/>
            <person name="Fan B."/>
            <person name="Jiang Y."/>
            <person name="Adhikari A."/>
            <person name="Zheng C.-J."/>
            <person name="Schuster L."/>
            <person name="Cowan T.M."/>
            <person name="Smanski M.J."/>
            <person name="Chevrette M.G."/>
            <person name="De Carvalho L.P.S."/>
            <person name="Shen B."/>
        </authorList>
    </citation>
    <scope>NUCLEOTIDE SEQUENCE [LARGE SCALE GENOMIC DNA]</scope>
    <source>
        <strain evidence="6 7">NPDC049639</strain>
    </source>
</reference>
<dbReference type="GO" id="GO:0051301">
    <property type="term" value="P:cell division"/>
    <property type="evidence" value="ECO:0007669"/>
    <property type="project" value="UniProtKB-KW"/>
</dbReference>
<dbReference type="InterPro" id="IPR027417">
    <property type="entry name" value="P-loop_NTPase"/>
</dbReference>
<dbReference type="PANTHER" id="PTHR22683">
    <property type="entry name" value="SPORULATION PROTEIN RELATED"/>
    <property type="match status" value="1"/>
</dbReference>
<evidence type="ECO:0000259" key="5">
    <source>
        <dbReference type="PROSITE" id="PS50901"/>
    </source>
</evidence>
<organism evidence="6 7">
    <name type="scientific">Spongisporangium articulatum</name>
    <dbReference type="NCBI Taxonomy" id="3362603"/>
    <lineage>
        <taxon>Bacteria</taxon>
        <taxon>Bacillati</taxon>
        <taxon>Actinomycetota</taxon>
        <taxon>Actinomycetes</taxon>
        <taxon>Kineosporiales</taxon>
        <taxon>Kineosporiaceae</taxon>
        <taxon>Spongisporangium</taxon>
    </lineage>
</organism>
<name>A0ABW8AKV0_9ACTN</name>
<keyword evidence="6" id="KW-0131">Cell cycle</keyword>
<dbReference type="Proteomes" id="UP001612915">
    <property type="component" value="Unassembled WGS sequence"/>
</dbReference>
<evidence type="ECO:0000256" key="1">
    <source>
        <dbReference type="ARBA" id="ARBA00022741"/>
    </source>
</evidence>
<dbReference type="InterPro" id="IPR002543">
    <property type="entry name" value="FtsK_dom"/>
</dbReference>
<accession>A0ABW8AKV0</accession>
<evidence type="ECO:0000313" key="7">
    <source>
        <dbReference type="Proteomes" id="UP001612915"/>
    </source>
</evidence>
<keyword evidence="7" id="KW-1185">Reference proteome</keyword>
<dbReference type="PANTHER" id="PTHR22683:SF41">
    <property type="entry name" value="DNA TRANSLOCASE FTSK"/>
    <property type="match status" value="1"/>
</dbReference>
<evidence type="ECO:0000313" key="6">
    <source>
        <dbReference type="EMBL" id="MFI7586980.1"/>
    </source>
</evidence>
<keyword evidence="2 3" id="KW-0067">ATP-binding</keyword>
<evidence type="ECO:0000256" key="4">
    <source>
        <dbReference type="SAM" id="MobiDB-lite"/>
    </source>
</evidence>
<comment type="caution">
    <text evidence="6">The sequence shown here is derived from an EMBL/GenBank/DDBJ whole genome shotgun (WGS) entry which is preliminary data.</text>
</comment>
<protein>
    <submittedName>
        <fullName evidence="6">Cell division protein FtsK</fullName>
    </submittedName>
</protein>
<gene>
    <name evidence="6" type="ORF">ACIB24_07880</name>
</gene>
<evidence type="ECO:0000256" key="3">
    <source>
        <dbReference type="PROSITE-ProRule" id="PRU00289"/>
    </source>
</evidence>
<dbReference type="SUPFAM" id="SSF52540">
    <property type="entry name" value="P-loop containing nucleoside triphosphate hydrolases"/>
    <property type="match status" value="1"/>
</dbReference>